<evidence type="ECO:0000256" key="5">
    <source>
        <dbReference type="ARBA" id="ARBA00022729"/>
    </source>
</evidence>
<keyword evidence="4 12" id="KW-0812">Transmembrane</keyword>
<keyword evidence="3" id="KW-1003">Cell membrane</keyword>
<gene>
    <name evidence="15" type="ORF">URODEC1_LOCUS105934</name>
</gene>
<dbReference type="InterPro" id="IPR018928">
    <property type="entry name" value="HAP2/GCS1_dom"/>
</dbReference>
<dbReference type="PANTHER" id="PTHR31764">
    <property type="entry name" value="PROTEIN HAPLESS 2"/>
    <property type="match status" value="1"/>
</dbReference>
<dbReference type="GO" id="GO:0005886">
    <property type="term" value="C:plasma membrane"/>
    <property type="evidence" value="ECO:0007669"/>
    <property type="project" value="UniProtKB-SubCell"/>
</dbReference>
<keyword evidence="6 12" id="KW-1133">Transmembrane helix</keyword>
<feature type="compositionally biased region" description="Basic residues" evidence="11">
    <location>
        <begin position="610"/>
        <end position="649"/>
    </location>
</feature>
<evidence type="ECO:0000256" key="11">
    <source>
        <dbReference type="SAM" id="MobiDB-lite"/>
    </source>
</evidence>
<dbReference type="Pfam" id="PF10699">
    <property type="entry name" value="HAP2-GCS1"/>
    <property type="match status" value="1"/>
</dbReference>
<proteinExistence type="inferred from homology"/>
<accession>A0ABC9FKG8</accession>
<keyword evidence="10" id="KW-0278">Fertilization</keyword>
<dbReference type="EMBL" id="OZ075116">
    <property type="protein sequence ID" value="CAL5076005.1"/>
    <property type="molecule type" value="Genomic_DNA"/>
</dbReference>
<evidence type="ECO:0000256" key="3">
    <source>
        <dbReference type="ARBA" id="ARBA00022475"/>
    </source>
</evidence>
<evidence type="ECO:0000256" key="9">
    <source>
        <dbReference type="ARBA" id="ARBA00023157"/>
    </source>
</evidence>
<evidence type="ECO:0000256" key="10">
    <source>
        <dbReference type="ARBA" id="ARBA00023279"/>
    </source>
</evidence>
<dbReference type="PANTHER" id="PTHR31764:SF0">
    <property type="entry name" value="GENERATIVE CELL SPECIFIC-1_HAP2 DOMAIN-CONTAINING PROTEIN"/>
    <property type="match status" value="1"/>
</dbReference>
<organism evidence="15 16">
    <name type="scientific">Urochloa decumbens</name>
    <dbReference type="NCBI Taxonomy" id="240449"/>
    <lineage>
        <taxon>Eukaryota</taxon>
        <taxon>Viridiplantae</taxon>
        <taxon>Streptophyta</taxon>
        <taxon>Embryophyta</taxon>
        <taxon>Tracheophyta</taxon>
        <taxon>Spermatophyta</taxon>
        <taxon>Magnoliopsida</taxon>
        <taxon>Liliopsida</taxon>
        <taxon>Poales</taxon>
        <taxon>Poaceae</taxon>
        <taxon>PACMAD clade</taxon>
        <taxon>Panicoideae</taxon>
        <taxon>Panicodae</taxon>
        <taxon>Paniceae</taxon>
        <taxon>Melinidinae</taxon>
        <taxon>Urochloa</taxon>
    </lineage>
</organism>
<keyword evidence="7" id="KW-0446">Lipid-binding</keyword>
<reference evidence="16" key="1">
    <citation type="submission" date="2024-06" db="EMBL/GenBank/DDBJ databases">
        <authorList>
            <person name="Ryan C."/>
        </authorList>
    </citation>
    <scope>NUCLEOTIDE SEQUENCE [LARGE SCALE GENOMIC DNA]</scope>
</reference>
<evidence type="ECO:0000256" key="12">
    <source>
        <dbReference type="SAM" id="Phobius"/>
    </source>
</evidence>
<evidence type="ECO:0000259" key="14">
    <source>
        <dbReference type="Pfam" id="PF10699"/>
    </source>
</evidence>
<keyword evidence="16" id="KW-1185">Reference proteome</keyword>
<evidence type="ECO:0000256" key="7">
    <source>
        <dbReference type="ARBA" id="ARBA00023121"/>
    </source>
</evidence>
<comment type="subcellular location">
    <subcellularLocation>
        <location evidence="1">Cell membrane</location>
        <topology evidence="1">Single-pass type I membrane protein</topology>
    </subcellularLocation>
</comment>
<sequence length="754" mass="84145">MGPPLSRLRAALLLLAGALAFPAGAGGTEILSKSRIESCERDSNAGGRLSCAQKLVLDLAVPSGTSGGEASLVTKVVDVVNGTEPTRSVRNPPVITISKSAVAAVFDLNYLYDAVYKPEEHIVQTRKCEPYAGGNVVGECERLWDANGNVIPYTEPNCCPCGPNQRAPSSCGNFFDKIAKGKRNTAHCLRFPGDRFHVWEIGTSSLGFSIRVQVKKGSSVSEVVVGPENKTVVSSDNFLKVNLVGDFSGYESIPSFEGFYLVTPQKGAGSSQRPQDLGDEHSKWMLLERVRFGPECNKIGVGYQAFQSQPNFCSAPLSSCLNEQLSNFWESDRNRIDRNQVPLYIVEGRYQRINQHPNAGAHSFSLGVTEVRASNLLLELNADDIEYFYQRSPGKIMGIDVATFEALSQVGTAKVTTKNIGKLEASYRLTFTCLSGISQLEEQYYVMKPGEAIVRSFDLRTSTDQAEKYLCAAILKASDFTEVDRVECQFSTAATVFNNGTQIGPTDEHKKKSGFWAFLDDIKAFCINFWDFVIDFLTGKSCSWTKCSSLFDFSCHFQYICIGWVVLICLVIAMVPIGAVVLWLLHQKGLFDPAYDWWEDQLGVETYQPGHRKGHHGHHHHHHHRHSHRHGDHHHHHRHHHNHHAHHRGKSEASYHHVLHRHGGWELDPAAVEEGHRRQRHDMALGVQHKGGAGYKHRHGKAVAAEAALSLDLDGRLSRQRGREDAVEFREWRTDEGRHAEPGLHGRDRRHSRF</sequence>
<evidence type="ECO:0000256" key="4">
    <source>
        <dbReference type="ARBA" id="ARBA00022692"/>
    </source>
</evidence>
<evidence type="ECO:0000256" key="13">
    <source>
        <dbReference type="SAM" id="SignalP"/>
    </source>
</evidence>
<feature type="signal peptide" evidence="13">
    <location>
        <begin position="1"/>
        <end position="27"/>
    </location>
</feature>
<dbReference type="InterPro" id="IPR040326">
    <property type="entry name" value="HAP2/GCS1"/>
</dbReference>
<evidence type="ECO:0000313" key="16">
    <source>
        <dbReference type="Proteomes" id="UP001497457"/>
    </source>
</evidence>
<feature type="transmembrane region" description="Helical" evidence="12">
    <location>
        <begin position="557"/>
        <end position="585"/>
    </location>
</feature>
<comment type="similarity">
    <text evidence="2">Belongs to the HAP2/GCS1 family.</text>
</comment>
<keyword evidence="9" id="KW-1015">Disulfide bond</keyword>
<dbReference type="AlphaFoldDB" id="A0ABC9FKG8"/>
<feature type="domain" description="Generative cell specific-1/HAP2" evidence="14">
    <location>
        <begin position="49"/>
        <end position="562"/>
    </location>
</feature>
<name>A0ABC9FKG8_9POAL</name>
<protein>
    <recommendedName>
        <fullName evidence="14">Generative cell specific-1/HAP2 domain-containing protein</fullName>
    </recommendedName>
</protein>
<evidence type="ECO:0000256" key="1">
    <source>
        <dbReference type="ARBA" id="ARBA00004251"/>
    </source>
</evidence>
<evidence type="ECO:0000256" key="8">
    <source>
        <dbReference type="ARBA" id="ARBA00023136"/>
    </source>
</evidence>
<evidence type="ECO:0000256" key="2">
    <source>
        <dbReference type="ARBA" id="ARBA00010929"/>
    </source>
</evidence>
<reference evidence="15 16" key="2">
    <citation type="submission" date="2024-10" db="EMBL/GenBank/DDBJ databases">
        <authorList>
            <person name="Ryan C."/>
        </authorList>
    </citation>
    <scope>NUCLEOTIDE SEQUENCE [LARGE SCALE GENOMIC DNA]</scope>
</reference>
<dbReference type="Proteomes" id="UP001497457">
    <property type="component" value="Chromosome 6rd"/>
</dbReference>
<evidence type="ECO:0000313" key="15">
    <source>
        <dbReference type="EMBL" id="CAL5076005.1"/>
    </source>
</evidence>
<keyword evidence="8 12" id="KW-0472">Membrane</keyword>
<evidence type="ECO:0000256" key="6">
    <source>
        <dbReference type="ARBA" id="ARBA00022989"/>
    </source>
</evidence>
<feature type="chain" id="PRO_5044833223" description="Generative cell specific-1/HAP2 domain-containing protein" evidence="13">
    <location>
        <begin position="28"/>
        <end position="754"/>
    </location>
</feature>
<dbReference type="GO" id="GO:0008289">
    <property type="term" value="F:lipid binding"/>
    <property type="evidence" value="ECO:0007669"/>
    <property type="project" value="UniProtKB-KW"/>
</dbReference>
<keyword evidence="5 13" id="KW-0732">Signal</keyword>
<feature type="region of interest" description="Disordered" evidence="11">
    <location>
        <begin position="608"/>
        <end position="653"/>
    </location>
</feature>